<dbReference type="InParanoid" id="A0A168NNZ9"/>
<feature type="compositionally biased region" description="Basic and acidic residues" evidence="2">
    <location>
        <begin position="1"/>
        <end position="12"/>
    </location>
</feature>
<protein>
    <recommendedName>
        <fullName evidence="3">t-SNARE coiled-coil homology domain-containing protein</fullName>
    </recommendedName>
</protein>
<dbReference type="PANTHER" id="PTHR19305">
    <property type="entry name" value="SYNAPTOSOMAL ASSOCIATED PROTEIN"/>
    <property type="match status" value="1"/>
</dbReference>
<gene>
    <name evidence="4" type="primary">ABSGL_06650.1 scaffold 8661</name>
</gene>
<dbReference type="FunCoup" id="A0A168NNZ9">
    <property type="interactions" value="59"/>
</dbReference>
<dbReference type="SMART" id="SM00397">
    <property type="entry name" value="t_SNARE"/>
    <property type="match status" value="2"/>
</dbReference>
<dbReference type="Proteomes" id="UP000078561">
    <property type="component" value="Unassembled WGS sequence"/>
</dbReference>
<name>A0A168NNZ9_ABSGL</name>
<dbReference type="EMBL" id="LT553497">
    <property type="protein sequence ID" value="SAM00914.1"/>
    <property type="molecule type" value="Genomic_DNA"/>
</dbReference>
<sequence length="348" mass="39409">MFWKKKDKDSNKDSPSSTTSTNPFDQPSEQPSSSSSLYSNNSNQQYSNGGGSRYNNSNAGDYSSNSTGRYGNKQHEQNRDDLFASPRPQQQQQQQYDSQGQEDAYGRSARNRYGDEEGGEDQEVVGLKKQIRDIKQESLQSTRNALQKISEAEQSASQSMNQLGTQSTQIANVNRNIDLAKAHSDRASSQADELKQLNRSIFIPVVKNPFNKSARQRRDIERLQADQAEHMDERDNIRQFEHESNARIDQANRRNDRVSSNAGYRRGRSEADRRRYQFEADEEDDAVEDEIDSNLDLLGGATARLKNMAMTMNDELDSQNKHLGKLNKKVDPISQKLVATTATLNNTR</sequence>
<organism evidence="4">
    <name type="scientific">Absidia glauca</name>
    <name type="common">Pin mould</name>
    <dbReference type="NCBI Taxonomy" id="4829"/>
    <lineage>
        <taxon>Eukaryota</taxon>
        <taxon>Fungi</taxon>
        <taxon>Fungi incertae sedis</taxon>
        <taxon>Mucoromycota</taxon>
        <taxon>Mucoromycotina</taxon>
        <taxon>Mucoromycetes</taxon>
        <taxon>Mucorales</taxon>
        <taxon>Cunninghamellaceae</taxon>
        <taxon>Absidia</taxon>
    </lineage>
</organism>
<dbReference type="SUPFAM" id="SSF58038">
    <property type="entry name" value="SNARE fusion complex"/>
    <property type="match status" value="2"/>
</dbReference>
<evidence type="ECO:0000256" key="2">
    <source>
        <dbReference type="SAM" id="MobiDB-lite"/>
    </source>
</evidence>
<feature type="region of interest" description="Disordered" evidence="2">
    <location>
        <begin position="1"/>
        <end position="127"/>
    </location>
</feature>
<comment type="similarity">
    <text evidence="1">Belongs to the SNAP-25 family.</text>
</comment>
<evidence type="ECO:0000313" key="4">
    <source>
        <dbReference type="EMBL" id="SAM00914.1"/>
    </source>
</evidence>
<reference evidence="4" key="1">
    <citation type="submission" date="2016-04" db="EMBL/GenBank/DDBJ databases">
        <authorList>
            <person name="Evans L.H."/>
            <person name="Alamgir A."/>
            <person name="Owens N."/>
            <person name="Weber N.D."/>
            <person name="Virtaneva K."/>
            <person name="Barbian K."/>
            <person name="Babar A."/>
            <person name="Rosenke K."/>
        </authorList>
    </citation>
    <scope>NUCLEOTIDE SEQUENCE [LARGE SCALE GENOMIC DNA]</scope>
    <source>
        <strain evidence="4">CBS 101.48</strain>
    </source>
</reference>
<dbReference type="InterPro" id="IPR000727">
    <property type="entry name" value="T_SNARE_dom"/>
</dbReference>
<keyword evidence="5" id="KW-1185">Reference proteome</keyword>
<feature type="compositionally biased region" description="Low complexity" evidence="2">
    <location>
        <begin position="13"/>
        <end position="60"/>
    </location>
</feature>
<accession>A0A168NNZ9</accession>
<dbReference type="PROSITE" id="PS50192">
    <property type="entry name" value="T_SNARE"/>
    <property type="match status" value="1"/>
</dbReference>
<dbReference type="AlphaFoldDB" id="A0A168NNZ9"/>
<dbReference type="CDD" id="cd15886">
    <property type="entry name" value="SNARE_SEC9N"/>
    <property type="match status" value="1"/>
</dbReference>
<evidence type="ECO:0000259" key="3">
    <source>
        <dbReference type="PROSITE" id="PS50192"/>
    </source>
</evidence>
<feature type="region of interest" description="Disordered" evidence="2">
    <location>
        <begin position="251"/>
        <end position="271"/>
    </location>
</feature>
<dbReference type="Gene3D" id="1.20.5.110">
    <property type="match status" value="2"/>
</dbReference>
<feature type="compositionally biased region" description="Basic and acidic residues" evidence="2">
    <location>
        <begin position="73"/>
        <end position="82"/>
    </location>
</feature>
<proteinExistence type="inferred from homology"/>
<feature type="domain" description="T-SNARE coiled-coil homology" evidence="3">
    <location>
        <begin position="285"/>
        <end position="347"/>
    </location>
</feature>
<dbReference type="GO" id="GO:0019905">
    <property type="term" value="F:syntaxin binding"/>
    <property type="evidence" value="ECO:0007669"/>
    <property type="project" value="TreeGrafter"/>
</dbReference>
<evidence type="ECO:0000313" key="5">
    <source>
        <dbReference type="Proteomes" id="UP000078561"/>
    </source>
</evidence>
<evidence type="ECO:0000256" key="1">
    <source>
        <dbReference type="ARBA" id="ARBA00009480"/>
    </source>
</evidence>
<dbReference type="STRING" id="4829.A0A168NNZ9"/>
<feature type="region of interest" description="Disordered" evidence="2">
    <location>
        <begin position="145"/>
        <end position="164"/>
    </location>
</feature>
<dbReference type="GO" id="GO:0006887">
    <property type="term" value="P:exocytosis"/>
    <property type="evidence" value="ECO:0007669"/>
    <property type="project" value="TreeGrafter"/>
</dbReference>
<dbReference type="GO" id="GO:0031201">
    <property type="term" value="C:SNARE complex"/>
    <property type="evidence" value="ECO:0007669"/>
    <property type="project" value="TreeGrafter"/>
</dbReference>
<dbReference type="PANTHER" id="PTHR19305:SF9">
    <property type="entry name" value="SYNAPTOSOMAL-ASSOCIATED PROTEIN 29"/>
    <property type="match status" value="1"/>
</dbReference>
<dbReference type="OMA" id="ANTEMHL"/>
<dbReference type="OrthoDB" id="18679at2759"/>
<dbReference type="GO" id="GO:0005484">
    <property type="term" value="F:SNAP receptor activity"/>
    <property type="evidence" value="ECO:0007669"/>
    <property type="project" value="TreeGrafter"/>
</dbReference>
<dbReference type="GO" id="GO:0006906">
    <property type="term" value="P:vesicle fusion"/>
    <property type="evidence" value="ECO:0007669"/>
    <property type="project" value="TreeGrafter"/>
</dbReference>
<dbReference type="GO" id="GO:0005886">
    <property type="term" value="C:plasma membrane"/>
    <property type="evidence" value="ECO:0007669"/>
    <property type="project" value="TreeGrafter"/>
</dbReference>